<dbReference type="InterPro" id="IPR001806">
    <property type="entry name" value="Small_GTPase"/>
</dbReference>
<evidence type="ECO:0000313" key="3">
    <source>
        <dbReference type="EMBL" id="CAL6021919.1"/>
    </source>
</evidence>
<gene>
    <name evidence="2" type="ORF">HINF_LOCUS26633</name>
    <name evidence="3" type="ORF">HINF_LOCUS28396</name>
</gene>
<evidence type="ECO:0000313" key="4">
    <source>
        <dbReference type="Proteomes" id="UP001642409"/>
    </source>
</evidence>
<organism evidence="2">
    <name type="scientific">Hexamita inflata</name>
    <dbReference type="NCBI Taxonomy" id="28002"/>
    <lineage>
        <taxon>Eukaryota</taxon>
        <taxon>Metamonada</taxon>
        <taxon>Diplomonadida</taxon>
        <taxon>Hexamitidae</taxon>
        <taxon>Hexamitinae</taxon>
        <taxon>Hexamita</taxon>
    </lineage>
</organism>
<keyword evidence="4" id="KW-1185">Reference proteome</keyword>
<comment type="caution">
    <text evidence="2">The sequence shown here is derived from an EMBL/GenBank/DDBJ whole genome shotgun (WGS) entry which is preliminary data.</text>
</comment>
<protein>
    <submittedName>
        <fullName evidence="2">Rab1a</fullName>
    </submittedName>
</protein>
<dbReference type="SMART" id="SM00173">
    <property type="entry name" value="RAS"/>
    <property type="match status" value="1"/>
</dbReference>
<dbReference type="CDD" id="cd00154">
    <property type="entry name" value="Rab"/>
    <property type="match status" value="1"/>
</dbReference>
<dbReference type="PROSITE" id="PS51420">
    <property type="entry name" value="RHO"/>
    <property type="match status" value="1"/>
</dbReference>
<accession>A0AA86PKT6</accession>
<dbReference type="PROSITE" id="PS51419">
    <property type="entry name" value="RAB"/>
    <property type="match status" value="1"/>
</dbReference>
<dbReference type="PRINTS" id="PR00449">
    <property type="entry name" value="RASTRNSFRMNG"/>
</dbReference>
<evidence type="ECO:0000313" key="2">
    <source>
        <dbReference type="EMBL" id="CAI9938988.1"/>
    </source>
</evidence>
<dbReference type="EMBL" id="CAXDID020000090">
    <property type="protein sequence ID" value="CAL6021919.1"/>
    <property type="molecule type" value="Genomic_DNA"/>
</dbReference>
<sequence>MTQTSENEVKLVMLGEAYVGKTSILYRFMSDQYSENLGSTITASFYKKKVTVQNSAVQLQLWDTAGLEKFKSITPLYYRTADVILVVFAVDSIKSFEKAVRTIEEVRIQRPKPNIILLGNKSDLNNQTKEQAESFSEISGYKLFWVSALNGNGIQEAFQEAVLSARKSECDNGKKRKQFKMVKENEERKGCC</sequence>
<dbReference type="InterPro" id="IPR027417">
    <property type="entry name" value="P-loop_NTPase"/>
</dbReference>
<dbReference type="GO" id="GO:0005525">
    <property type="term" value="F:GTP binding"/>
    <property type="evidence" value="ECO:0007669"/>
    <property type="project" value="InterPro"/>
</dbReference>
<dbReference type="NCBIfam" id="TIGR00231">
    <property type="entry name" value="small_GTP"/>
    <property type="match status" value="1"/>
</dbReference>
<dbReference type="EMBL" id="CATOUU010000660">
    <property type="protein sequence ID" value="CAI9938988.1"/>
    <property type="molecule type" value="Genomic_DNA"/>
</dbReference>
<dbReference type="PROSITE" id="PS51421">
    <property type="entry name" value="RAS"/>
    <property type="match status" value="1"/>
</dbReference>
<dbReference type="SMART" id="SM00175">
    <property type="entry name" value="RAB"/>
    <property type="match status" value="1"/>
</dbReference>
<dbReference type="FunFam" id="3.40.50.300:FF:001329">
    <property type="entry name" value="Small GTP-binding protein, putative"/>
    <property type="match status" value="1"/>
</dbReference>
<dbReference type="GO" id="GO:0003924">
    <property type="term" value="F:GTPase activity"/>
    <property type="evidence" value="ECO:0007669"/>
    <property type="project" value="InterPro"/>
</dbReference>
<reference evidence="3 4" key="2">
    <citation type="submission" date="2024-07" db="EMBL/GenBank/DDBJ databases">
        <authorList>
            <person name="Akdeniz Z."/>
        </authorList>
    </citation>
    <scope>NUCLEOTIDE SEQUENCE [LARGE SCALE GENOMIC DNA]</scope>
</reference>
<evidence type="ECO:0000256" key="1">
    <source>
        <dbReference type="ARBA" id="ARBA00022741"/>
    </source>
</evidence>
<dbReference type="AlphaFoldDB" id="A0AA86PKT6"/>
<dbReference type="Proteomes" id="UP001642409">
    <property type="component" value="Unassembled WGS sequence"/>
</dbReference>
<dbReference type="Gene3D" id="3.40.50.300">
    <property type="entry name" value="P-loop containing nucleotide triphosphate hydrolases"/>
    <property type="match status" value="1"/>
</dbReference>
<proteinExistence type="predicted"/>
<dbReference type="PANTHER" id="PTHR47978">
    <property type="match status" value="1"/>
</dbReference>
<dbReference type="InterPro" id="IPR005225">
    <property type="entry name" value="Small_GTP-bd"/>
</dbReference>
<reference evidence="2" key="1">
    <citation type="submission" date="2023-06" db="EMBL/GenBank/DDBJ databases">
        <authorList>
            <person name="Kurt Z."/>
        </authorList>
    </citation>
    <scope>NUCLEOTIDE SEQUENCE</scope>
</reference>
<dbReference type="SUPFAM" id="SSF52540">
    <property type="entry name" value="P-loop containing nucleoside triphosphate hydrolases"/>
    <property type="match status" value="1"/>
</dbReference>
<dbReference type="Pfam" id="PF00071">
    <property type="entry name" value="Ras"/>
    <property type="match status" value="1"/>
</dbReference>
<name>A0AA86PKT6_9EUKA</name>
<keyword evidence="1" id="KW-0547">Nucleotide-binding</keyword>
<dbReference type="SMART" id="SM00174">
    <property type="entry name" value="RHO"/>
    <property type="match status" value="1"/>
</dbReference>